<dbReference type="AlphaFoldDB" id="K4RAI3"/>
<accession>K4RAI3</accession>
<feature type="compositionally biased region" description="Pro residues" evidence="1">
    <location>
        <begin position="196"/>
        <end position="215"/>
    </location>
</feature>
<reference evidence="2 3" key="1">
    <citation type="journal article" date="2012" name="J. Bacteriol.">
        <title>Genome sequence of the bacterium Streptomyces davawensis JCM 4913 and heterologous production of the unique antibiotic roseoflavin.</title>
        <authorList>
            <person name="Jankowitsch F."/>
            <person name="Schwarz J."/>
            <person name="Ruckert C."/>
            <person name="Gust B."/>
            <person name="Szczepanowski R."/>
            <person name="Blom J."/>
            <person name="Pelzer S."/>
            <person name="Kalinowski J."/>
            <person name="Mack M."/>
        </authorList>
    </citation>
    <scope>NUCLEOTIDE SEQUENCE [LARGE SCALE GENOMIC DNA]</scope>
    <source>
        <strain evidence="3">DSM 101723 / JCM 4913 / KCC S-0913 / 768</strain>
    </source>
</reference>
<keyword evidence="3" id="KW-1185">Reference proteome</keyword>
<dbReference type="EMBL" id="HE971709">
    <property type="protein sequence ID" value="CCK30383.1"/>
    <property type="molecule type" value="Genomic_DNA"/>
</dbReference>
<feature type="region of interest" description="Disordered" evidence="1">
    <location>
        <begin position="140"/>
        <end position="215"/>
    </location>
</feature>
<dbReference type="KEGG" id="sdv:BN159_6004"/>
<evidence type="ECO:0000256" key="1">
    <source>
        <dbReference type="SAM" id="MobiDB-lite"/>
    </source>
</evidence>
<evidence type="ECO:0008006" key="4">
    <source>
        <dbReference type="Google" id="ProtNLM"/>
    </source>
</evidence>
<organism evidence="2 3">
    <name type="scientific">Streptomyces davaonensis (strain DSM 101723 / JCM 4913 / KCC S-0913 / 768)</name>
    <dbReference type="NCBI Taxonomy" id="1214101"/>
    <lineage>
        <taxon>Bacteria</taxon>
        <taxon>Bacillati</taxon>
        <taxon>Actinomycetota</taxon>
        <taxon>Actinomycetes</taxon>
        <taxon>Kitasatosporales</taxon>
        <taxon>Streptomycetaceae</taxon>
        <taxon>Streptomyces</taxon>
    </lineage>
</organism>
<protein>
    <recommendedName>
        <fullName evidence="4">Transposase IS30-like HTH domain-containing protein</fullName>
    </recommendedName>
</protein>
<dbReference type="HOGENOM" id="CLU_1282572_0_0_11"/>
<sequence length="215" mass="23267">MVSGWTKTPVTEEDYQRVRELHALGMGRNAIAREINRAQRTVSVIAAELGLTFGTSTTAARWQWLASVAHPQTSVLGVWPEFTVVDPSAASYIEQLHRDGVSGVTPAENTVADGIRTVASLLAGDRLRVHPSARGLIEELPGDSWDDEAAGKARSTTTPATRCGTASARQRPCGDRTSRCPWRWPPDRGGKEPGPYQKPLPFSPLPPMKPLPVPA</sequence>
<dbReference type="RefSeq" id="WP_015660719.1">
    <property type="nucleotide sequence ID" value="NC_020504.1"/>
</dbReference>
<evidence type="ECO:0000313" key="2">
    <source>
        <dbReference type="EMBL" id="CCK30383.1"/>
    </source>
</evidence>
<dbReference type="Proteomes" id="UP000008043">
    <property type="component" value="Chromosome"/>
</dbReference>
<dbReference type="eggNOG" id="COG1783">
    <property type="taxonomic scope" value="Bacteria"/>
</dbReference>
<gene>
    <name evidence="2" type="ORF">BN159_6004</name>
</gene>
<evidence type="ECO:0000313" key="3">
    <source>
        <dbReference type="Proteomes" id="UP000008043"/>
    </source>
</evidence>
<dbReference type="STRING" id="1214101.BN159_6004"/>
<name>K4RAI3_STRDJ</name>
<dbReference type="PATRIC" id="fig|1214101.3.peg.6087"/>
<proteinExistence type="predicted"/>
<dbReference type="Gene3D" id="3.30.420.280">
    <property type="match status" value="1"/>
</dbReference>